<accession>A0A6G7PWG9</accession>
<dbReference type="Pfam" id="PF09835">
    <property type="entry name" value="DUF2062"/>
    <property type="match status" value="1"/>
</dbReference>
<dbReference type="KEGG" id="tav:G4V39_06865"/>
<evidence type="ECO:0000313" key="1">
    <source>
        <dbReference type="EMBL" id="QIJ72002.1"/>
    </source>
</evidence>
<dbReference type="Proteomes" id="UP000502179">
    <property type="component" value="Chromosome"/>
</dbReference>
<gene>
    <name evidence="1" type="ORF">G4V39_06865</name>
</gene>
<sequence>MPGPRLSAMSQVKPPLRPFRPPAPNILRFLRYHYLRLLRLRADSRMLARGVALGIFVGLTPTIPFHTALIILTAPLIRANLVAALASALWVSNPFTIPIHYGLAWWLGRRILPLDVGREDLSFWIKHLQEGGFFEAARALFHLGGQTLLILQVGGLVLAIFPSVLAYLLVQRFLQKRYPSRG</sequence>
<evidence type="ECO:0000313" key="2">
    <source>
        <dbReference type="Proteomes" id="UP000502179"/>
    </source>
</evidence>
<protein>
    <submittedName>
        <fullName evidence="1">DUF2062 domain-containing protein</fullName>
    </submittedName>
</protein>
<reference evidence="1 2" key="1">
    <citation type="submission" date="2020-02" db="EMBL/GenBank/DDBJ databases">
        <title>Genome analysis of Thermosulfuriphilus ammonigenes ST65T, an anaerobic thermophilic chemolithoautotrophic bacterium isolated from a deep-sea hydrothermal vent.</title>
        <authorList>
            <person name="Slobodkina G."/>
            <person name="Allioux M."/>
            <person name="Merkel A."/>
            <person name="Alain K."/>
            <person name="Jebbar M."/>
            <person name="Slobodkin A."/>
        </authorList>
    </citation>
    <scope>NUCLEOTIDE SEQUENCE [LARGE SCALE GENOMIC DNA]</scope>
    <source>
        <strain evidence="1 2">ST65</strain>
    </source>
</reference>
<organism evidence="1 2">
    <name type="scientific">Thermosulfuriphilus ammonigenes</name>
    <dbReference type="NCBI Taxonomy" id="1936021"/>
    <lineage>
        <taxon>Bacteria</taxon>
        <taxon>Pseudomonadati</taxon>
        <taxon>Thermodesulfobacteriota</taxon>
        <taxon>Thermodesulfobacteria</taxon>
        <taxon>Thermodesulfobacteriales</taxon>
        <taxon>Thermodesulfobacteriaceae</taxon>
        <taxon>Thermosulfuriphilus</taxon>
    </lineage>
</organism>
<keyword evidence="2" id="KW-1185">Reference proteome</keyword>
<dbReference type="AlphaFoldDB" id="A0A6G7PWG9"/>
<dbReference type="RefSeq" id="WP_166032219.1">
    <property type="nucleotide sequence ID" value="NZ_CP048877.1"/>
</dbReference>
<dbReference type="InterPro" id="IPR018639">
    <property type="entry name" value="DUF2062"/>
</dbReference>
<dbReference type="EMBL" id="CP048877">
    <property type="protein sequence ID" value="QIJ72002.1"/>
    <property type="molecule type" value="Genomic_DNA"/>
</dbReference>
<proteinExistence type="predicted"/>
<dbReference type="PANTHER" id="PTHR40547">
    <property type="entry name" value="SLL0298 PROTEIN"/>
    <property type="match status" value="1"/>
</dbReference>
<dbReference type="PANTHER" id="PTHR40547:SF1">
    <property type="entry name" value="SLL0298 PROTEIN"/>
    <property type="match status" value="1"/>
</dbReference>
<name>A0A6G7PWG9_9BACT</name>